<keyword evidence="1" id="KW-0479">Metal-binding</keyword>
<dbReference type="Gene3D" id="6.20.210.20">
    <property type="entry name" value="THAP domain"/>
    <property type="match status" value="1"/>
</dbReference>
<feature type="region of interest" description="Disordered" evidence="6">
    <location>
        <begin position="135"/>
        <end position="158"/>
    </location>
</feature>
<feature type="compositionally biased region" description="Basic and acidic residues" evidence="6">
    <location>
        <begin position="141"/>
        <end position="154"/>
    </location>
</feature>
<evidence type="ECO:0000313" key="9">
    <source>
        <dbReference type="Proteomes" id="UP000824782"/>
    </source>
</evidence>
<evidence type="ECO:0000256" key="1">
    <source>
        <dbReference type="ARBA" id="ARBA00022723"/>
    </source>
</evidence>
<name>A0AAV7B6R9_ENGPU</name>
<dbReference type="InterPro" id="IPR038441">
    <property type="entry name" value="THAP_Znf_sf"/>
</dbReference>
<dbReference type="GO" id="GO:0003677">
    <property type="term" value="F:DNA binding"/>
    <property type="evidence" value="ECO:0007669"/>
    <property type="project" value="UniProtKB-UniRule"/>
</dbReference>
<dbReference type="EMBL" id="WNYA01000006">
    <property type="protein sequence ID" value="KAG8568206.1"/>
    <property type="molecule type" value="Genomic_DNA"/>
</dbReference>
<dbReference type="SMART" id="SM00692">
    <property type="entry name" value="DM3"/>
    <property type="match status" value="1"/>
</dbReference>
<evidence type="ECO:0000256" key="6">
    <source>
        <dbReference type="SAM" id="MobiDB-lite"/>
    </source>
</evidence>
<evidence type="ECO:0000313" key="8">
    <source>
        <dbReference type="EMBL" id="KAG8568206.1"/>
    </source>
</evidence>
<keyword evidence="2 5" id="KW-0863">Zinc-finger</keyword>
<dbReference type="AlphaFoldDB" id="A0AAV7B6R9"/>
<feature type="region of interest" description="Disordered" evidence="6">
    <location>
        <begin position="181"/>
        <end position="202"/>
    </location>
</feature>
<organism evidence="8 9">
    <name type="scientific">Engystomops pustulosus</name>
    <name type="common">Tungara frog</name>
    <name type="synonym">Physalaemus pustulosus</name>
    <dbReference type="NCBI Taxonomy" id="76066"/>
    <lineage>
        <taxon>Eukaryota</taxon>
        <taxon>Metazoa</taxon>
        <taxon>Chordata</taxon>
        <taxon>Craniata</taxon>
        <taxon>Vertebrata</taxon>
        <taxon>Euteleostomi</taxon>
        <taxon>Amphibia</taxon>
        <taxon>Batrachia</taxon>
        <taxon>Anura</taxon>
        <taxon>Neobatrachia</taxon>
        <taxon>Hyloidea</taxon>
        <taxon>Leptodactylidae</taxon>
        <taxon>Leiuperinae</taxon>
        <taxon>Engystomops</taxon>
    </lineage>
</organism>
<evidence type="ECO:0000256" key="5">
    <source>
        <dbReference type="PROSITE-ProRule" id="PRU00309"/>
    </source>
</evidence>
<dbReference type="Proteomes" id="UP000824782">
    <property type="component" value="Unassembled WGS sequence"/>
</dbReference>
<dbReference type="SMART" id="SM00980">
    <property type="entry name" value="THAP"/>
    <property type="match status" value="1"/>
</dbReference>
<gene>
    <name evidence="8" type="ORF">GDO81_013918</name>
</gene>
<comment type="caution">
    <text evidence="8">The sequence shown here is derived from an EMBL/GenBank/DDBJ whole genome shotgun (WGS) entry which is preliminary data.</text>
</comment>
<evidence type="ECO:0000256" key="2">
    <source>
        <dbReference type="ARBA" id="ARBA00022771"/>
    </source>
</evidence>
<evidence type="ECO:0000256" key="4">
    <source>
        <dbReference type="ARBA" id="ARBA00023125"/>
    </source>
</evidence>
<sequence>MTVCAMFGCKNRMHKGCGKHFFRFPMKDPERLAKWIEAVQRDDWRPSIHSKVCSDHFTEKDYMIRPGAACPYLRMDAVPTPLYPIQRKRKTKKRKYTKKAAIDNVENMELNSETTTQETPSGSVVTYSHEEEMEIQSDVQMEERHEERTNRVEEEAQVNDHIMEIQGVEQVEVSQVEQQEVVSQVEDQEAVSQVEQRRGLSR</sequence>
<reference evidence="8" key="1">
    <citation type="thesis" date="2020" institute="ProQuest LLC" country="789 East Eisenhower Parkway, Ann Arbor, MI, USA">
        <title>Comparative Genomics and Chromosome Evolution.</title>
        <authorList>
            <person name="Mudd A.B."/>
        </authorList>
    </citation>
    <scope>NUCLEOTIDE SEQUENCE</scope>
    <source>
        <strain evidence="8">237g6f4</strain>
        <tissue evidence="8">Blood</tissue>
    </source>
</reference>
<feature type="domain" description="THAP-type" evidence="7">
    <location>
        <begin position="1"/>
        <end position="82"/>
    </location>
</feature>
<dbReference type="GO" id="GO:0008270">
    <property type="term" value="F:zinc ion binding"/>
    <property type="evidence" value="ECO:0007669"/>
    <property type="project" value="UniProtKB-KW"/>
</dbReference>
<dbReference type="PROSITE" id="PS50950">
    <property type="entry name" value="ZF_THAP"/>
    <property type="match status" value="1"/>
</dbReference>
<dbReference type="PANTHER" id="PTHR46927:SF3">
    <property type="entry name" value="THAP-TYPE DOMAIN-CONTAINING PROTEIN"/>
    <property type="match status" value="1"/>
</dbReference>
<dbReference type="SUPFAM" id="SSF57716">
    <property type="entry name" value="Glucocorticoid receptor-like (DNA-binding domain)"/>
    <property type="match status" value="1"/>
</dbReference>
<protein>
    <recommendedName>
        <fullName evidence="7">THAP-type domain-containing protein</fullName>
    </recommendedName>
</protein>
<proteinExistence type="predicted"/>
<evidence type="ECO:0000256" key="3">
    <source>
        <dbReference type="ARBA" id="ARBA00022833"/>
    </source>
</evidence>
<keyword evidence="4 5" id="KW-0238">DNA-binding</keyword>
<feature type="compositionally biased region" description="Low complexity" evidence="6">
    <location>
        <begin position="181"/>
        <end position="194"/>
    </location>
</feature>
<dbReference type="InterPro" id="IPR006612">
    <property type="entry name" value="THAP_Znf"/>
</dbReference>
<keyword evidence="3" id="KW-0862">Zinc</keyword>
<evidence type="ECO:0000259" key="7">
    <source>
        <dbReference type="PROSITE" id="PS50950"/>
    </source>
</evidence>
<accession>A0AAV7B6R9</accession>
<dbReference type="Pfam" id="PF05485">
    <property type="entry name" value="THAP"/>
    <property type="match status" value="1"/>
</dbReference>
<dbReference type="PANTHER" id="PTHR46927">
    <property type="entry name" value="AGAP005574-PA"/>
    <property type="match status" value="1"/>
</dbReference>
<keyword evidence="9" id="KW-1185">Reference proteome</keyword>
<dbReference type="InterPro" id="IPR052224">
    <property type="entry name" value="THAP_domain_protein"/>
</dbReference>